<evidence type="ECO:0000256" key="1">
    <source>
        <dbReference type="ARBA" id="ARBA00004651"/>
    </source>
</evidence>
<reference evidence="9 10" key="1">
    <citation type="submission" date="2021-12" db="EMBL/GenBank/DDBJ databases">
        <title>Sinirhodobacter sp. WL0062 is a bacterium isolated from seawater.</title>
        <authorList>
            <person name="Wang L."/>
            <person name="He W."/>
            <person name="Zhang D.-F."/>
        </authorList>
    </citation>
    <scope>NUCLEOTIDE SEQUENCE [LARGE SCALE GENOMIC DNA]</scope>
    <source>
        <strain evidence="9 10">WL0062</strain>
    </source>
</reference>
<proteinExistence type="inferred from homology"/>
<sequence>MSGLAGLPVGAILDYASVLIFALTGALVASRQQLDLVGFIFIATLTAVGGGTLRDLLLGRDPVFWVGRPGFILLIAAAAVLVFFTAHLLESRYRALLWLDACALAVAVPAGVAVTMALGHGPVIVLIMGVITGSFGGLMRDVVCNEVPLTLKQGELYLSCAFAGAAAALILTAVGFSGLPALIGCGLVTFALRAGSLRYGWKLPVYKAHPPRTRG</sequence>
<feature type="domain" description="Glycine transporter" evidence="8">
    <location>
        <begin position="97"/>
        <end position="171"/>
    </location>
</feature>
<evidence type="ECO:0000256" key="3">
    <source>
        <dbReference type="ARBA" id="ARBA00022475"/>
    </source>
</evidence>
<feature type="transmembrane region" description="Helical" evidence="7">
    <location>
        <begin position="156"/>
        <end position="175"/>
    </location>
</feature>
<keyword evidence="10" id="KW-1185">Reference proteome</keyword>
<evidence type="ECO:0000256" key="2">
    <source>
        <dbReference type="ARBA" id="ARBA00008193"/>
    </source>
</evidence>
<name>A0ABS8YVV0_9RHOB</name>
<feature type="domain" description="Glycine transporter" evidence="8">
    <location>
        <begin position="12"/>
        <end position="86"/>
    </location>
</feature>
<feature type="transmembrane region" description="Helical" evidence="7">
    <location>
        <begin position="124"/>
        <end position="144"/>
    </location>
</feature>
<comment type="similarity">
    <text evidence="2">Belongs to the UPF0126 family.</text>
</comment>
<accession>A0ABS8YVV0</accession>
<keyword evidence="3" id="KW-1003">Cell membrane</keyword>
<comment type="caution">
    <text evidence="9">The sequence shown here is derived from an EMBL/GenBank/DDBJ whole genome shotgun (WGS) entry which is preliminary data.</text>
</comment>
<dbReference type="PANTHER" id="PTHR30506">
    <property type="entry name" value="INNER MEMBRANE PROTEIN"/>
    <property type="match status" value="1"/>
</dbReference>
<dbReference type="Pfam" id="PF03458">
    <property type="entry name" value="Gly_transporter"/>
    <property type="match status" value="2"/>
</dbReference>
<evidence type="ECO:0000256" key="7">
    <source>
        <dbReference type="SAM" id="Phobius"/>
    </source>
</evidence>
<feature type="transmembrane region" description="Helical" evidence="7">
    <location>
        <begin position="36"/>
        <end position="53"/>
    </location>
</feature>
<feature type="transmembrane region" description="Helical" evidence="7">
    <location>
        <begin position="12"/>
        <end position="29"/>
    </location>
</feature>
<evidence type="ECO:0000313" key="10">
    <source>
        <dbReference type="Proteomes" id="UP001521181"/>
    </source>
</evidence>
<evidence type="ECO:0000256" key="6">
    <source>
        <dbReference type="ARBA" id="ARBA00023136"/>
    </source>
</evidence>
<organism evidence="9 10">
    <name type="scientific">Rhodobacter flavimaris</name>
    <dbReference type="NCBI Taxonomy" id="2907145"/>
    <lineage>
        <taxon>Bacteria</taxon>
        <taxon>Pseudomonadati</taxon>
        <taxon>Pseudomonadota</taxon>
        <taxon>Alphaproteobacteria</taxon>
        <taxon>Rhodobacterales</taxon>
        <taxon>Rhodobacter group</taxon>
        <taxon>Rhodobacter</taxon>
    </lineage>
</organism>
<dbReference type="RefSeq" id="WP_233676399.1">
    <property type="nucleotide sequence ID" value="NZ_JAJUOS010000005.1"/>
</dbReference>
<dbReference type="EMBL" id="JAJUOS010000005">
    <property type="protein sequence ID" value="MCE5973405.1"/>
    <property type="molecule type" value="Genomic_DNA"/>
</dbReference>
<dbReference type="InterPro" id="IPR005115">
    <property type="entry name" value="Gly_transporter"/>
</dbReference>
<protein>
    <submittedName>
        <fullName evidence="9">Trimeric intracellular cation channel family protein</fullName>
    </submittedName>
</protein>
<gene>
    <name evidence="9" type="ORF">LZA78_07930</name>
</gene>
<dbReference type="PANTHER" id="PTHR30506:SF3">
    <property type="entry name" value="UPF0126 INNER MEMBRANE PROTEIN YADS-RELATED"/>
    <property type="match status" value="1"/>
</dbReference>
<evidence type="ECO:0000313" key="9">
    <source>
        <dbReference type="EMBL" id="MCE5973405.1"/>
    </source>
</evidence>
<evidence type="ECO:0000256" key="5">
    <source>
        <dbReference type="ARBA" id="ARBA00022989"/>
    </source>
</evidence>
<evidence type="ECO:0000256" key="4">
    <source>
        <dbReference type="ARBA" id="ARBA00022692"/>
    </source>
</evidence>
<dbReference type="Proteomes" id="UP001521181">
    <property type="component" value="Unassembled WGS sequence"/>
</dbReference>
<keyword evidence="4 7" id="KW-0812">Transmembrane</keyword>
<evidence type="ECO:0000259" key="8">
    <source>
        <dbReference type="Pfam" id="PF03458"/>
    </source>
</evidence>
<keyword evidence="5 7" id="KW-1133">Transmembrane helix</keyword>
<feature type="transmembrane region" description="Helical" evidence="7">
    <location>
        <begin position="65"/>
        <end position="89"/>
    </location>
</feature>
<keyword evidence="6 7" id="KW-0472">Membrane</keyword>
<feature type="transmembrane region" description="Helical" evidence="7">
    <location>
        <begin position="96"/>
        <end position="118"/>
    </location>
</feature>
<comment type="subcellular location">
    <subcellularLocation>
        <location evidence="1">Cell membrane</location>
        <topology evidence="1">Multi-pass membrane protein</topology>
    </subcellularLocation>
</comment>